<feature type="region of interest" description="Disordered" evidence="2">
    <location>
        <begin position="18"/>
        <end position="94"/>
    </location>
</feature>
<evidence type="ECO:0000256" key="1">
    <source>
        <dbReference type="SAM" id="Coils"/>
    </source>
</evidence>
<evidence type="ECO:0000313" key="3">
    <source>
        <dbReference type="EMBL" id="RDW66123.1"/>
    </source>
</evidence>
<dbReference type="AlphaFoldDB" id="A0A3D8QWB2"/>
<evidence type="ECO:0000313" key="4">
    <source>
        <dbReference type="Proteomes" id="UP000256645"/>
    </source>
</evidence>
<dbReference type="OrthoDB" id="10352216at2759"/>
<accession>A0A3D8QWB2</accession>
<name>A0A3D8QWB2_9HELO</name>
<gene>
    <name evidence="3" type="ORF">BP6252_09758</name>
</gene>
<feature type="compositionally biased region" description="Acidic residues" evidence="2">
    <location>
        <begin position="73"/>
        <end position="94"/>
    </location>
</feature>
<comment type="caution">
    <text evidence="3">The sequence shown here is derived from an EMBL/GenBank/DDBJ whole genome shotgun (WGS) entry which is preliminary data.</text>
</comment>
<dbReference type="Proteomes" id="UP000256645">
    <property type="component" value="Unassembled WGS sequence"/>
</dbReference>
<keyword evidence="4" id="KW-1185">Reference proteome</keyword>
<proteinExistence type="predicted"/>
<sequence>MSSNDDCWTLLSQELHGKAEATDKDTGLNNKSLVPSKDSSNKLDPAMAPGKEVNMEIKKEMSIQDAHGTAGESDVDSIPSEDSDAESDSESEEPEYISAMELVDVSTMKANAAQRQQLKADIANLTLERNRARQMFHDCNIVCQRLAEQNEELKQQQKKSAADLETLTTSFTRDKQEYEMKMDILTVRDQRFRQHITALNARCKRAEEAMAVLTRDHDEALRFCRESYDFIQKQTQKAADEAHRASLQAAQPARTCSGCAECRGCALCVRRRTDAPQGVASPQRQ</sequence>
<organism evidence="3 4">
    <name type="scientific">Coleophoma cylindrospora</name>
    <dbReference type="NCBI Taxonomy" id="1849047"/>
    <lineage>
        <taxon>Eukaryota</taxon>
        <taxon>Fungi</taxon>
        <taxon>Dikarya</taxon>
        <taxon>Ascomycota</taxon>
        <taxon>Pezizomycotina</taxon>
        <taxon>Leotiomycetes</taxon>
        <taxon>Helotiales</taxon>
        <taxon>Dermateaceae</taxon>
        <taxon>Coleophoma</taxon>
    </lineage>
</organism>
<feature type="compositionally biased region" description="Basic and acidic residues" evidence="2">
    <location>
        <begin position="53"/>
        <end position="62"/>
    </location>
</feature>
<dbReference type="EMBL" id="PDLM01000011">
    <property type="protein sequence ID" value="RDW66123.1"/>
    <property type="molecule type" value="Genomic_DNA"/>
</dbReference>
<keyword evidence="1" id="KW-0175">Coiled coil</keyword>
<protein>
    <submittedName>
        <fullName evidence="3">Uncharacterized protein</fullName>
    </submittedName>
</protein>
<evidence type="ECO:0000256" key="2">
    <source>
        <dbReference type="SAM" id="MobiDB-lite"/>
    </source>
</evidence>
<reference evidence="3 4" key="1">
    <citation type="journal article" date="2018" name="IMA Fungus">
        <title>IMA Genome-F 9: Draft genome sequence of Annulohypoxylon stygium, Aspergillus mulundensis, Berkeleyomyces basicola (syn. Thielaviopsis basicola), Ceratocystis smalleyi, two Cercospora beticola strains, Coleophoma cylindrospora, Fusarium fracticaudum, Phialophora cf. hyalina, and Morchella septimelata.</title>
        <authorList>
            <person name="Wingfield B.D."/>
            <person name="Bills G.F."/>
            <person name="Dong Y."/>
            <person name="Huang W."/>
            <person name="Nel W.J."/>
            <person name="Swalarsk-Parry B.S."/>
            <person name="Vaghefi N."/>
            <person name="Wilken P.M."/>
            <person name="An Z."/>
            <person name="de Beer Z.W."/>
            <person name="De Vos L."/>
            <person name="Chen L."/>
            <person name="Duong T.A."/>
            <person name="Gao Y."/>
            <person name="Hammerbacher A."/>
            <person name="Kikkert J.R."/>
            <person name="Li Y."/>
            <person name="Li H."/>
            <person name="Li K."/>
            <person name="Li Q."/>
            <person name="Liu X."/>
            <person name="Ma X."/>
            <person name="Naidoo K."/>
            <person name="Pethybridge S.J."/>
            <person name="Sun J."/>
            <person name="Steenkamp E.T."/>
            <person name="van der Nest M.A."/>
            <person name="van Wyk S."/>
            <person name="Wingfield M.J."/>
            <person name="Xiong C."/>
            <person name="Yue Q."/>
            <person name="Zhang X."/>
        </authorList>
    </citation>
    <scope>NUCLEOTIDE SEQUENCE [LARGE SCALE GENOMIC DNA]</scope>
    <source>
        <strain evidence="3 4">BP6252</strain>
    </source>
</reference>
<feature type="coiled-coil region" evidence="1">
    <location>
        <begin position="108"/>
        <end position="167"/>
    </location>
</feature>